<evidence type="ECO:0000256" key="5">
    <source>
        <dbReference type="ARBA" id="ARBA00022499"/>
    </source>
</evidence>
<feature type="compositionally biased region" description="Acidic residues" evidence="14">
    <location>
        <begin position="337"/>
        <end position="347"/>
    </location>
</feature>
<evidence type="ECO:0000256" key="2">
    <source>
        <dbReference type="ARBA" id="ARBA00004286"/>
    </source>
</evidence>
<evidence type="ECO:0000256" key="14">
    <source>
        <dbReference type="SAM" id="MobiDB-lite"/>
    </source>
</evidence>
<dbReference type="GO" id="GO:0006281">
    <property type="term" value="P:DNA repair"/>
    <property type="evidence" value="ECO:0007669"/>
    <property type="project" value="UniProtKB-KW"/>
</dbReference>
<evidence type="ECO:0000256" key="7">
    <source>
        <dbReference type="ARBA" id="ARBA00022737"/>
    </source>
</evidence>
<feature type="compositionally biased region" description="Basic residues" evidence="14">
    <location>
        <begin position="1034"/>
        <end position="1045"/>
    </location>
</feature>
<evidence type="ECO:0000256" key="12">
    <source>
        <dbReference type="ARBA" id="ARBA00023242"/>
    </source>
</evidence>
<dbReference type="Proteomes" id="UP000221080">
    <property type="component" value="Chromosome 1"/>
</dbReference>
<name>A0A2D0R4V4_ICTPU</name>
<dbReference type="SMART" id="SM00292">
    <property type="entry name" value="BRCT"/>
    <property type="match status" value="2"/>
</dbReference>
<feature type="compositionally biased region" description="Low complexity" evidence="14">
    <location>
        <begin position="271"/>
        <end position="280"/>
    </location>
</feature>
<dbReference type="PROSITE" id="PS50006">
    <property type="entry name" value="FHA_DOMAIN"/>
    <property type="match status" value="1"/>
</dbReference>
<keyword evidence="12" id="KW-0539">Nucleus</keyword>
<dbReference type="PROSITE" id="PS50172">
    <property type="entry name" value="BRCT"/>
    <property type="match status" value="2"/>
</dbReference>
<feature type="compositionally biased region" description="Acidic residues" evidence="14">
    <location>
        <begin position="1020"/>
        <end position="1030"/>
    </location>
</feature>
<keyword evidence="17" id="KW-1185">Reference proteome</keyword>
<feature type="compositionally biased region" description="Basic and acidic residues" evidence="14">
    <location>
        <begin position="938"/>
        <end position="963"/>
    </location>
</feature>
<evidence type="ECO:0000256" key="10">
    <source>
        <dbReference type="ARBA" id="ARBA00022990"/>
    </source>
</evidence>
<dbReference type="Pfam" id="PF16770">
    <property type="entry name" value="RTT107_BRCT_5"/>
    <property type="match status" value="1"/>
</dbReference>
<evidence type="ECO:0000256" key="6">
    <source>
        <dbReference type="ARBA" id="ARBA00022553"/>
    </source>
</evidence>
<keyword evidence="11" id="KW-0234">DNA repair</keyword>
<feature type="compositionally biased region" description="Acidic residues" evidence="14">
    <location>
        <begin position="1651"/>
        <end position="1663"/>
    </location>
</feature>
<keyword evidence="13" id="KW-0131">Cell cycle</keyword>
<evidence type="ECO:0000259" key="16">
    <source>
        <dbReference type="PROSITE" id="PS50172"/>
    </source>
</evidence>
<feature type="compositionally biased region" description="Basic and acidic residues" evidence="14">
    <location>
        <begin position="913"/>
        <end position="931"/>
    </location>
</feature>
<feature type="compositionally biased region" description="Basic and acidic residues" evidence="14">
    <location>
        <begin position="327"/>
        <end position="336"/>
    </location>
</feature>
<dbReference type="CTD" id="9656"/>
<dbReference type="CDD" id="cd17744">
    <property type="entry name" value="BRCT_MDC1_rpt1"/>
    <property type="match status" value="1"/>
</dbReference>
<feature type="compositionally biased region" description="Acidic residues" evidence="14">
    <location>
        <begin position="413"/>
        <end position="424"/>
    </location>
</feature>
<evidence type="ECO:0000256" key="11">
    <source>
        <dbReference type="ARBA" id="ARBA00023204"/>
    </source>
</evidence>
<dbReference type="Gene3D" id="3.40.50.10190">
    <property type="entry name" value="BRCT domain"/>
    <property type="match status" value="2"/>
</dbReference>
<feature type="region of interest" description="Disordered" evidence="14">
    <location>
        <begin position="178"/>
        <end position="609"/>
    </location>
</feature>
<protein>
    <recommendedName>
        <fullName evidence="3">Mediator of DNA damage checkpoint protein 1</fullName>
    </recommendedName>
</protein>
<dbReference type="SUPFAM" id="SSF52113">
    <property type="entry name" value="BRCT domain"/>
    <property type="match status" value="2"/>
</dbReference>
<gene>
    <name evidence="18" type="primary">mdc1</name>
</gene>
<feature type="domain" description="FHA" evidence="15">
    <location>
        <begin position="85"/>
        <end position="147"/>
    </location>
</feature>
<feature type="domain" description="BRCT" evidence="16">
    <location>
        <begin position="1702"/>
        <end position="1780"/>
    </location>
</feature>
<sequence length="1910" mass="211953">MGSRVYFLRRSLLFRKFSPHCCNCVQVCMDATQQIEDSFFGEEDDSDDEHELGEGKKQTEPLAVLKVFKNNHIPETEVPLYQGENVLGRDSASCSVPLQARSVSSRHAVISISVFDADDRRAHSEATEALLWDLGSLNGTRKGRLKLTPHVRYALTEGDGVVLADLPCQYVSLKNTERNTKTSTADVGREKAKGSTSTGSSSEEGRTGKGVENGRKKCALPPVPVWTDEAKSLQSIQMTPKKPETTLVPESDSDSDGEKHGRRERRRIVVSDSASSDLSSPTCSTFLTPANKIIPESEDESSITPSPALKGRFLKTGNDTEVSSDSSKPDPLHLDIDSDTDVEDEEVEMTKATPGFETAVRAQVDAVNPADMHMDSDTDVEEEAMEKARSDPEASAAPSKQDSVNPAALSMDSDTDVEENEPVETDTAPLSGPKAALDEKKEPAGSAPFHLESDTDVDDEDVPPIQESRPPTSHVAELNMNSDTDVEDDEDTTKAIEPPSGTEADSKDLGKTAKSLDGVNVPDAKMLRHQSDSDTDVEDDITEIRTPTVANVTGSSRTRSEIQTADERGTDARQDSPLQVQPVRDEVRLDSDTDVEEDEEKVEENERKCAEAAVQIVHSSTPRSAGLSEEEMETQAFLSPPQLFKRPVLPSLLHPSVSPGGVSHTDDDFAVAETQSFVCDAAQADATLDETPQFLGGPESRRSGGASSSQLGFSDISHQLAEAREPAEEDWQLQATQLYAMKNSEGSTKAGKSLDLDATQAYADVPGQEEEDDGGKEEEEEETQPLAAPGHSSIHIAETQLSKHRAQNEDNSDHDANKEVVASEPERKAEEDINAQMQVDSHLYSADTLLIVRSPRQEEQTTQPYAFLMAQIQKEQEETEKEEHENKDQEVQETDEEERARNAVNESVGQENDAEKRKENDRTVTEKKNEVTSDGPEEEKKERDENRVENDDKVDEARTHPAEADAIVETLSACEEEEQEEEQRNEPSSSRGTPPAEVESTQRLEPDHAHVAIAETLPMCDEDEGQEEDENKPKSSRRPGRGRRAAKVDPVESDKVTSVTVAETQPMCEEDKEEQEEEQQSEAISTKRSSTRRRNAKAKPAKPVESRVAILETLPMCEEEEEREEMPQSEAKSGRKSRRGRLTSKVEPTQPLDPDSSAETMKMDGQEEEQDCRRSLRGKETATAASGKGKGRGRATAEKEKRGKRVKVVQELDSEEEVDQGNKGRGRKKTRQKSKDDAEARLELVEADHEEIEHLKTQEKEEESERLQRGKKEEEDRLERERKEGEEREERELERARTESEKKEREEKEMESLERKKQPEKERREQEEKDRVEHERIDGENKEKEEKEMRERQALEQTLEKERKKQEEMDRLAREKKDREEKEQLEKETREEKEKQEKEMEQKEKEKESKDNKEGVGKEKRPAPGKRKAGLERKGGKSKKEEDQELEEGTKERLDSEQELSELQKQECEEGSSKKQEDEQAESEAKPRRGRRAARKSVAPPAGVEDEGGPAKRTRSRSNSSNSVCSEQSTQDSLTEGRRRGGRRKAVEEVNETGRPSGRRRTTTAPSTEKEDVKQAAHSRSNSRSSDGSSSSVATQNRGRGRNGRKSVKAEEPEEGEQSAPVWRGRGRGRGRGGKCPGSNDVKAEAAGEPEKEEAEVMADAEDSVMSQSSSRGRKRGADVSMLIAETPQTPKTPRRSLAGQTPKVLFTGVVDEDGEKVVVRLGGGLAKGVGDMTHLVTDKVRRTVKFLCAVARGVPIVTPDWLSKCGKAGSFLSPNGFLVKDVEQEKRFNFSLQEALRVANSQPLLQGYEIHVTPSVKPEPSQMKEIITCSGARFLPKMPSARKAQTVVVVSCEEDRALCERARSLSFPVVSAEFLLTGILQQKADVQTHALSLSPAAAAPKPAARARRK</sequence>
<feature type="compositionally biased region" description="Basic and acidic residues" evidence="14">
    <location>
        <begin position="881"/>
        <end position="890"/>
    </location>
</feature>
<keyword evidence="5" id="KW-1017">Isopeptide bond</keyword>
<feature type="region of interest" description="Disordered" evidence="14">
    <location>
        <begin position="744"/>
        <end position="839"/>
    </location>
</feature>
<feature type="compositionally biased region" description="Polar residues" evidence="14">
    <location>
        <begin position="548"/>
        <end position="563"/>
    </location>
</feature>
<dbReference type="InterPro" id="IPR036420">
    <property type="entry name" value="BRCT_dom_sf"/>
</dbReference>
<dbReference type="OrthoDB" id="342264at2759"/>
<dbReference type="InterPro" id="IPR051579">
    <property type="entry name" value="DDR_Transcriptional_Reg"/>
</dbReference>
<feature type="compositionally biased region" description="Basic and acidic residues" evidence="14">
    <location>
        <begin position="1046"/>
        <end position="1055"/>
    </location>
</feature>
<evidence type="ECO:0000256" key="3">
    <source>
        <dbReference type="ARBA" id="ARBA00015014"/>
    </source>
</evidence>
<dbReference type="InterPro" id="IPR001357">
    <property type="entry name" value="BRCT_dom"/>
</dbReference>
<proteinExistence type="predicted"/>
<keyword evidence="4" id="KW-0158">Chromosome</keyword>
<feature type="compositionally biased region" description="Basic and acidic residues" evidence="14">
    <location>
        <begin position="1429"/>
        <end position="1487"/>
    </location>
</feature>
<dbReference type="SUPFAM" id="SSF49879">
    <property type="entry name" value="SMAD/FHA domain"/>
    <property type="match status" value="1"/>
</dbReference>
<dbReference type="KEGG" id="ipu:108266252"/>
<feature type="compositionally biased region" description="Basic and acidic residues" evidence="14">
    <location>
        <begin position="565"/>
        <end position="574"/>
    </location>
</feature>
<feature type="compositionally biased region" description="Acidic residues" evidence="14">
    <location>
        <begin position="1068"/>
        <end position="1080"/>
    </location>
</feature>
<dbReference type="InterPro" id="IPR008984">
    <property type="entry name" value="SMAD_FHA_dom_sf"/>
</dbReference>
<feature type="compositionally biased region" description="Basic and acidic residues" evidence="14">
    <location>
        <begin position="806"/>
        <end position="818"/>
    </location>
</feature>
<evidence type="ECO:0000313" key="17">
    <source>
        <dbReference type="Proteomes" id="UP000221080"/>
    </source>
</evidence>
<feature type="compositionally biased region" description="Polar residues" evidence="14">
    <location>
        <begin position="317"/>
        <end position="326"/>
    </location>
</feature>
<reference evidence="17" key="1">
    <citation type="journal article" date="2016" name="Nat. Commun.">
        <title>The channel catfish genome sequence provides insights into the evolution of scale formation in teleosts.</title>
        <authorList>
            <person name="Liu Z."/>
            <person name="Liu S."/>
            <person name="Yao J."/>
            <person name="Bao L."/>
            <person name="Zhang J."/>
            <person name="Li Y."/>
            <person name="Jiang C."/>
            <person name="Sun L."/>
            <person name="Wang R."/>
            <person name="Zhang Y."/>
            <person name="Zhou T."/>
            <person name="Zeng Q."/>
            <person name="Fu Q."/>
            <person name="Gao S."/>
            <person name="Li N."/>
            <person name="Koren S."/>
            <person name="Jiang Y."/>
            <person name="Zimin A."/>
            <person name="Xu P."/>
            <person name="Phillippy A.M."/>
            <person name="Geng X."/>
            <person name="Song L."/>
            <person name="Sun F."/>
            <person name="Li C."/>
            <person name="Wang X."/>
            <person name="Chen A."/>
            <person name="Jin Y."/>
            <person name="Yuan Z."/>
            <person name="Yang Y."/>
            <person name="Tan S."/>
            <person name="Peatman E."/>
            <person name="Lu J."/>
            <person name="Qin Z."/>
            <person name="Dunham R."/>
            <person name="Li Z."/>
            <person name="Sonstegard T."/>
            <person name="Feng J."/>
            <person name="Danzmann R.G."/>
            <person name="Schroeder S."/>
            <person name="Scheffler B."/>
            <person name="Duke M.V."/>
            <person name="Ballard L."/>
            <person name="Kucuktas H."/>
            <person name="Kaltenboeck L."/>
            <person name="Liu H."/>
            <person name="Armbruster J."/>
            <person name="Xie Y."/>
            <person name="Kirby M.L."/>
            <person name="Tian Y."/>
            <person name="Flanagan M.E."/>
            <person name="Mu W."/>
            <person name="Waldbieser G.C."/>
        </authorList>
    </citation>
    <scope>NUCLEOTIDE SEQUENCE [LARGE SCALE GENOMIC DNA]</scope>
    <source>
        <strain evidence="17">SDA103</strain>
    </source>
</reference>
<dbReference type="CDD" id="cd18441">
    <property type="entry name" value="BRCT_MDC1_rpt2"/>
    <property type="match status" value="1"/>
</dbReference>
<comment type="subcellular location">
    <subcellularLocation>
        <location evidence="2">Chromosome</location>
    </subcellularLocation>
    <subcellularLocation>
        <location evidence="1">Nucleus</location>
    </subcellularLocation>
</comment>
<dbReference type="RefSeq" id="XP_017324835.1">
    <property type="nucleotide sequence ID" value="XM_017469346.3"/>
</dbReference>
<keyword evidence="8" id="KW-0227">DNA damage</keyword>
<keyword evidence="9" id="KW-0832">Ubl conjugation</keyword>
<evidence type="ECO:0000313" key="18">
    <source>
        <dbReference type="RefSeq" id="XP_017324835.1"/>
    </source>
</evidence>
<feature type="region of interest" description="Disordered" evidence="14">
    <location>
        <begin position="689"/>
        <end position="730"/>
    </location>
</feature>
<dbReference type="PANTHER" id="PTHR23196:SF34">
    <property type="entry name" value="MEDIATOR OF DNA DAMAGE CHECKPOINT PROTEIN 1"/>
    <property type="match status" value="1"/>
</dbReference>
<feature type="compositionally biased region" description="Basic and acidic residues" evidence="14">
    <location>
        <begin position="203"/>
        <end position="215"/>
    </location>
</feature>
<dbReference type="Pfam" id="PF16589">
    <property type="entry name" value="BRCT_2"/>
    <property type="match status" value="1"/>
</dbReference>
<dbReference type="PANTHER" id="PTHR23196">
    <property type="entry name" value="PAX TRANSCRIPTION ACTIVATION DOMAIN INTERACTING PROTEIN"/>
    <property type="match status" value="1"/>
</dbReference>
<feature type="compositionally biased region" description="Basic residues" evidence="14">
    <location>
        <begin position="1089"/>
        <end position="1100"/>
    </location>
</feature>
<feature type="region of interest" description="Disordered" evidence="14">
    <location>
        <begin position="855"/>
        <end position="1677"/>
    </location>
</feature>
<feature type="compositionally biased region" description="Low complexity" evidence="14">
    <location>
        <begin position="1579"/>
        <end position="1592"/>
    </location>
</feature>
<feature type="compositionally biased region" description="Acidic residues" evidence="14">
    <location>
        <begin position="592"/>
        <end position="603"/>
    </location>
</feature>
<dbReference type="Gene3D" id="2.60.200.20">
    <property type="match status" value="1"/>
</dbReference>
<dbReference type="GeneID" id="108266252"/>
<evidence type="ECO:0000256" key="1">
    <source>
        <dbReference type="ARBA" id="ARBA00004123"/>
    </source>
</evidence>
<keyword evidence="10" id="KW-0007">Acetylation</keyword>
<evidence type="ECO:0000256" key="13">
    <source>
        <dbReference type="ARBA" id="ARBA00023306"/>
    </source>
</evidence>
<feature type="compositionally biased region" description="Polar residues" evidence="14">
    <location>
        <begin position="1524"/>
        <end position="1534"/>
    </location>
</feature>
<keyword evidence="7" id="KW-0677">Repeat</keyword>
<feature type="compositionally biased region" description="Basic and acidic residues" evidence="14">
    <location>
        <begin position="1161"/>
        <end position="1180"/>
    </location>
</feature>
<organism evidence="17 18">
    <name type="scientific">Ictalurus punctatus</name>
    <name type="common">Channel catfish</name>
    <name type="synonym">Silurus punctatus</name>
    <dbReference type="NCBI Taxonomy" id="7998"/>
    <lineage>
        <taxon>Eukaryota</taxon>
        <taxon>Metazoa</taxon>
        <taxon>Chordata</taxon>
        <taxon>Craniata</taxon>
        <taxon>Vertebrata</taxon>
        <taxon>Euteleostomi</taxon>
        <taxon>Actinopterygii</taxon>
        <taxon>Neopterygii</taxon>
        <taxon>Teleostei</taxon>
        <taxon>Ostariophysi</taxon>
        <taxon>Siluriformes</taxon>
        <taxon>Ictaluridae</taxon>
        <taxon>Ictalurus</taxon>
    </lineage>
</organism>
<feature type="domain" description="BRCT" evidence="16">
    <location>
        <begin position="1801"/>
        <end position="1884"/>
    </location>
</feature>
<dbReference type="InterPro" id="IPR000253">
    <property type="entry name" value="FHA_dom"/>
</dbReference>
<feature type="compositionally biased region" description="Basic and acidic residues" evidence="14">
    <location>
        <begin position="1000"/>
        <end position="1010"/>
    </location>
</feature>
<accession>A0A2D0R4V4</accession>
<dbReference type="CDD" id="cd22665">
    <property type="entry name" value="FHA_MDC1"/>
    <property type="match status" value="1"/>
</dbReference>
<keyword evidence="6" id="KW-0597">Phosphoprotein</keyword>
<reference evidence="18" key="2">
    <citation type="submission" date="2025-08" db="UniProtKB">
        <authorList>
            <consortium name="RefSeq"/>
        </authorList>
    </citation>
    <scope>IDENTIFICATION</scope>
    <source>
        <tissue evidence="18">Blood</tissue>
    </source>
</reference>
<feature type="compositionally biased region" description="Basic and acidic residues" evidence="14">
    <location>
        <begin position="1233"/>
        <end position="1422"/>
    </location>
</feature>
<evidence type="ECO:0000256" key="8">
    <source>
        <dbReference type="ARBA" id="ARBA00022763"/>
    </source>
</evidence>
<evidence type="ECO:0000256" key="9">
    <source>
        <dbReference type="ARBA" id="ARBA00022843"/>
    </source>
</evidence>
<evidence type="ECO:0000256" key="4">
    <source>
        <dbReference type="ARBA" id="ARBA00022454"/>
    </source>
</evidence>
<evidence type="ECO:0000259" key="15">
    <source>
        <dbReference type="PROSITE" id="PS50006"/>
    </source>
</evidence>
<feature type="compositionally biased region" description="Acidic residues" evidence="14">
    <location>
        <begin position="767"/>
        <end position="783"/>
    </location>
</feature>
<feature type="compositionally biased region" description="Acidic residues" evidence="14">
    <location>
        <begin position="974"/>
        <end position="983"/>
    </location>
</feature>
<dbReference type="GO" id="GO:0005694">
    <property type="term" value="C:chromosome"/>
    <property type="evidence" value="ECO:0007669"/>
    <property type="project" value="UniProtKB-SubCell"/>
</dbReference>
<dbReference type="Pfam" id="PF00498">
    <property type="entry name" value="FHA"/>
    <property type="match status" value="1"/>
</dbReference>
<dbReference type="GO" id="GO:0005634">
    <property type="term" value="C:nucleus"/>
    <property type="evidence" value="ECO:0007669"/>
    <property type="project" value="UniProtKB-SubCell"/>
</dbReference>